<comment type="caution">
    <text evidence="1">The sequence shown here is derived from an EMBL/GenBank/DDBJ whole genome shotgun (WGS) entry which is preliminary data.</text>
</comment>
<gene>
    <name evidence="1" type="ORF">L6164_013312</name>
</gene>
<evidence type="ECO:0000313" key="1">
    <source>
        <dbReference type="EMBL" id="KAI4346244.1"/>
    </source>
</evidence>
<organism evidence="1 2">
    <name type="scientific">Bauhinia variegata</name>
    <name type="common">Purple orchid tree</name>
    <name type="synonym">Phanera variegata</name>
    <dbReference type="NCBI Taxonomy" id="167791"/>
    <lineage>
        <taxon>Eukaryota</taxon>
        <taxon>Viridiplantae</taxon>
        <taxon>Streptophyta</taxon>
        <taxon>Embryophyta</taxon>
        <taxon>Tracheophyta</taxon>
        <taxon>Spermatophyta</taxon>
        <taxon>Magnoliopsida</taxon>
        <taxon>eudicotyledons</taxon>
        <taxon>Gunneridae</taxon>
        <taxon>Pentapetalae</taxon>
        <taxon>rosids</taxon>
        <taxon>fabids</taxon>
        <taxon>Fabales</taxon>
        <taxon>Fabaceae</taxon>
        <taxon>Cercidoideae</taxon>
        <taxon>Cercideae</taxon>
        <taxon>Bauhiniinae</taxon>
        <taxon>Bauhinia</taxon>
    </lineage>
</organism>
<accession>A0ACB9PBP0</accession>
<name>A0ACB9PBP0_BAUVA</name>
<protein>
    <submittedName>
        <fullName evidence="1">Uncharacterized protein</fullName>
    </submittedName>
</protein>
<sequence length="69" mass="8140">MIVEDEQHTYNCHFNYSYDHSNNDEVAIEVSHGLPPNLLVDFQRYLGNRANVRQRQTDQQLQADLVEHI</sequence>
<dbReference type="Proteomes" id="UP000828941">
    <property type="component" value="Chromosome 5"/>
</dbReference>
<dbReference type="EMBL" id="CM039430">
    <property type="protein sequence ID" value="KAI4346244.1"/>
    <property type="molecule type" value="Genomic_DNA"/>
</dbReference>
<evidence type="ECO:0000313" key="2">
    <source>
        <dbReference type="Proteomes" id="UP000828941"/>
    </source>
</evidence>
<proteinExistence type="predicted"/>
<keyword evidence="2" id="KW-1185">Reference proteome</keyword>
<reference evidence="1 2" key="1">
    <citation type="journal article" date="2022" name="DNA Res.">
        <title>Chromosomal-level genome assembly of the orchid tree Bauhinia variegata (Leguminosae; Cercidoideae) supports the allotetraploid origin hypothesis of Bauhinia.</title>
        <authorList>
            <person name="Zhong Y."/>
            <person name="Chen Y."/>
            <person name="Zheng D."/>
            <person name="Pang J."/>
            <person name="Liu Y."/>
            <person name="Luo S."/>
            <person name="Meng S."/>
            <person name="Qian L."/>
            <person name="Wei D."/>
            <person name="Dai S."/>
            <person name="Zhou R."/>
        </authorList>
    </citation>
    <scope>NUCLEOTIDE SEQUENCE [LARGE SCALE GENOMIC DNA]</scope>
    <source>
        <strain evidence="1">BV-YZ2020</strain>
    </source>
</reference>